<dbReference type="PROSITE" id="PS50887">
    <property type="entry name" value="GGDEF"/>
    <property type="match status" value="1"/>
</dbReference>
<dbReference type="Gene3D" id="3.30.70.270">
    <property type="match status" value="1"/>
</dbReference>
<dbReference type="PANTHER" id="PTHR44757">
    <property type="entry name" value="DIGUANYLATE CYCLASE DGCP"/>
    <property type="match status" value="1"/>
</dbReference>
<dbReference type="SUPFAM" id="SSF55073">
    <property type="entry name" value="Nucleotide cyclase"/>
    <property type="match status" value="1"/>
</dbReference>
<dbReference type="CDD" id="cd01949">
    <property type="entry name" value="GGDEF"/>
    <property type="match status" value="1"/>
</dbReference>
<dbReference type="Gene3D" id="3.30.450.20">
    <property type="entry name" value="PAS domain"/>
    <property type="match status" value="2"/>
</dbReference>
<organism evidence="3">
    <name type="scientific">mine drainage metagenome</name>
    <dbReference type="NCBI Taxonomy" id="410659"/>
    <lineage>
        <taxon>unclassified sequences</taxon>
        <taxon>metagenomes</taxon>
        <taxon>ecological metagenomes</taxon>
    </lineage>
</organism>
<dbReference type="CDD" id="cd00130">
    <property type="entry name" value="PAS"/>
    <property type="match status" value="1"/>
</dbReference>
<proteinExistence type="predicted"/>
<dbReference type="InterPro" id="IPR000014">
    <property type="entry name" value="PAS"/>
</dbReference>
<dbReference type="SMART" id="SM00267">
    <property type="entry name" value="GGDEF"/>
    <property type="match status" value="1"/>
</dbReference>
<accession>A0A1J5P8V6</accession>
<dbReference type="PANTHER" id="PTHR44757:SF2">
    <property type="entry name" value="BIOFILM ARCHITECTURE MAINTENANCE PROTEIN MBAA"/>
    <property type="match status" value="1"/>
</dbReference>
<reference evidence="3" key="1">
    <citation type="submission" date="2016-10" db="EMBL/GenBank/DDBJ databases">
        <title>Sequence of Gallionella enrichment culture.</title>
        <authorList>
            <person name="Poehlein A."/>
            <person name="Muehling M."/>
            <person name="Daniel R."/>
        </authorList>
    </citation>
    <scope>NUCLEOTIDE SEQUENCE</scope>
</reference>
<dbReference type="Pfam" id="PF00990">
    <property type="entry name" value="GGDEF"/>
    <property type="match status" value="1"/>
</dbReference>
<dbReference type="SUPFAM" id="SSF55785">
    <property type="entry name" value="PYP-like sensor domain (PAS domain)"/>
    <property type="match status" value="2"/>
</dbReference>
<dbReference type="Pfam" id="PF00989">
    <property type="entry name" value="PAS"/>
    <property type="match status" value="1"/>
</dbReference>
<dbReference type="GO" id="GO:0006355">
    <property type="term" value="P:regulation of DNA-templated transcription"/>
    <property type="evidence" value="ECO:0007669"/>
    <property type="project" value="InterPro"/>
</dbReference>
<evidence type="ECO:0000259" key="2">
    <source>
        <dbReference type="PROSITE" id="PS50887"/>
    </source>
</evidence>
<feature type="domain" description="GGDEF" evidence="2">
    <location>
        <begin position="276"/>
        <end position="413"/>
    </location>
</feature>
<comment type="caution">
    <text evidence="3">The sequence shown here is derived from an EMBL/GenBank/DDBJ whole genome shotgun (WGS) entry which is preliminary data.</text>
</comment>
<dbReference type="SMART" id="SM00091">
    <property type="entry name" value="PAS"/>
    <property type="match status" value="2"/>
</dbReference>
<dbReference type="NCBIfam" id="TIGR00254">
    <property type="entry name" value="GGDEF"/>
    <property type="match status" value="1"/>
</dbReference>
<dbReference type="InterPro" id="IPR043128">
    <property type="entry name" value="Rev_trsase/Diguanyl_cyclase"/>
</dbReference>
<evidence type="ECO:0000259" key="1">
    <source>
        <dbReference type="PROSITE" id="PS50112"/>
    </source>
</evidence>
<dbReference type="NCBIfam" id="TIGR00229">
    <property type="entry name" value="sensory_box"/>
    <property type="match status" value="1"/>
</dbReference>
<dbReference type="EMBL" id="MLJW01005767">
    <property type="protein sequence ID" value="OIQ67686.1"/>
    <property type="molecule type" value="Genomic_DNA"/>
</dbReference>
<evidence type="ECO:0000313" key="3">
    <source>
        <dbReference type="EMBL" id="OIQ67686.1"/>
    </source>
</evidence>
<sequence length="426" mass="48105">MDPHVLFEPIRDEAGQIVDLSYLDANRAACEYMNIAHDKLIGMRLLEILPGHVESGTLARYIEVIESGRPLALDRYAYQNEILGSVSFSDIRAIRVGDLMVLNWRDVTDRYAADVALAASEEQYRLLAENSSDVVLRLNMGVVGWISPSITDMLGWNQSDLLDKHLDELILPEDLEKFLDCQLTISNEEHLHVTRFRMLAKDKSYHWIEIRAKRYINASGEWDGAVASFHTIDAQVAAEQSLERRARHDELTGLLNRNDMLDRLSAISSHSLRTGHEIAVMFCDVDAFKSVNDTRGHATGDQVLRTIATRIEGSVRSGDLIARIGGDEFVIIIGFLDGDNLAPQLQLVLERLHEAIETPFDIEEGQLAWVGMSMGVALYPDDGTESDLLLRRADAALYRAKTHKQTQGLWWRRWIEESNTVKPMKP</sequence>
<dbReference type="InterPro" id="IPR035965">
    <property type="entry name" value="PAS-like_dom_sf"/>
</dbReference>
<dbReference type="PROSITE" id="PS50112">
    <property type="entry name" value="PAS"/>
    <property type="match status" value="1"/>
</dbReference>
<dbReference type="InterPro" id="IPR029787">
    <property type="entry name" value="Nucleotide_cyclase"/>
</dbReference>
<name>A0A1J5P8V6_9ZZZZ</name>
<dbReference type="InterPro" id="IPR052155">
    <property type="entry name" value="Biofilm_reg_signaling"/>
</dbReference>
<dbReference type="EC" id="2.7.7.65" evidence="3"/>
<protein>
    <submittedName>
        <fullName evidence="3">Putative diguanylate cyclase YeaP</fullName>
        <ecNumber evidence="3">2.7.7.65</ecNumber>
    </submittedName>
</protein>
<dbReference type="InterPro" id="IPR000160">
    <property type="entry name" value="GGDEF_dom"/>
</dbReference>
<feature type="domain" description="PAS" evidence="1">
    <location>
        <begin position="120"/>
        <end position="178"/>
    </location>
</feature>
<dbReference type="GO" id="GO:0052621">
    <property type="term" value="F:diguanylate cyclase activity"/>
    <property type="evidence" value="ECO:0007669"/>
    <property type="project" value="UniProtKB-EC"/>
</dbReference>
<dbReference type="InterPro" id="IPR013767">
    <property type="entry name" value="PAS_fold"/>
</dbReference>
<gene>
    <name evidence="3" type="primary">yeaP_14</name>
    <name evidence="3" type="ORF">GALL_507330</name>
</gene>
<keyword evidence="3" id="KW-0548">Nucleotidyltransferase</keyword>
<keyword evidence="3" id="KW-0808">Transferase</keyword>
<dbReference type="AlphaFoldDB" id="A0A1J5P8V6"/>